<protein>
    <recommendedName>
        <fullName evidence="3">Bacteriophage abortive infection AbiH</fullName>
    </recommendedName>
</protein>
<dbReference type="RefSeq" id="WP_010829281.1">
    <property type="nucleotide sequence ID" value="NZ_KB944852.1"/>
</dbReference>
<gene>
    <name evidence="1" type="ORF">WOU_03153</name>
</gene>
<proteinExistence type="predicted"/>
<dbReference type="InterPro" id="IPR025935">
    <property type="entry name" value="AbiH"/>
</dbReference>
<dbReference type="EMBL" id="ASDZ01000051">
    <property type="protein sequence ID" value="EOK06274.1"/>
    <property type="molecule type" value="Genomic_DNA"/>
</dbReference>
<name>R3KCP5_ENTFL</name>
<dbReference type="PATRIC" id="fig|1169311.3.peg.3089"/>
<dbReference type="Proteomes" id="UP000013638">
    <property type="component" value="Unassembled WGS sequence"/>
</dbReference>
<dbReference type="HOGENOM" id="CLU_038547_0_0_9"/>
<dbReference type="Pfam" id="PF14253">
    <property type="entry name" value="AbiH"/>
    <property type="match status" value="1"/>
</dbReference>
<sequence>MEDKECSQLLIIGNGFDLCCKLKSAYADFYTQNFDPEIIEVFSPSRIDPTFEADKSYVGKYDLLELILLDTYSEDESGEILWKDIESTIAESVNFDKQSYLYKILHKSTDAKIWFMIQMLQGIHGEESLKSEKSIIDVFKKSVHKLEANFMKYIKDQVTNDDPSYDGDYVENSRKLYDYLTEKEWSETYVINFNYTHLMKPEREKFYEYKNVHGRYCDDIILGIDTSSISDKNKEFLVLSKTYRKMILDAQSNSETKSLPKNVKSIKFFGHSLAKADYAYFRSIFDFYNIYDSNVDIIYYYYNFDDNLNILENQIESVYSLLDNYGKSFSGKLEKKGDNLVHKLSLEGRLKIKEMDVNYANKLLIANVRDKI</sequence>
<dbReference type="AlphaFoldDB" id="R3KCP5"/>
<evidence type="ECO:0008006" key="3">
    <source>
        <dbReference type="Google" id="ProtNLM"/>
    </source>
</evidence>
<evidence type="ECO:0000313" key="2">
    <source>
        <dbReference type="Proteomes" id="UP000013638"/>
    </source>
</evidence>
<organism evidence="1 2">
    <name type="scientific">Enterococcus faecalis ATCC 6055</name>
    <dbReference type="NCBI Taxonomy" id="1169311"/>
    <lineage>
        <taxon>Bacteria</taxon>
        <taxon>Bacillati</taxon>
        <taxon>Bacillota</taxon>
        <taxon>Bacilli</taxon>
        <taxon>Lactobacillales</taxon>
        <taxon>Enterococcaceae</taxon>
        <taxon>Enterococcus</taxon>
    </lineage>
</organism>
<accession>R3KCP5</accession>
<comment type="caution">
    <text evidence="1">The sequence shown here is derived from an EMBL/GenBank/DDBJ whole genome shotgun (WGS) entry which is preliminary data.</text>
</comment>
<evidence type="ECO:0000313" key="1">
    <source>
        <dbReference type="EMBL" id="EOK06274.1"/>
    </source>
</evidence>
<reference evidence="1 2" key="1">
    <citation type="submission" date="2013-02" db="EMBL/GenBank/DDBJ databases">
        <title>The Genome Sequence of Enterococcus faecalis ATCC_6055.</title>
        <authorList>
            <consortium name="The Broad Institute Genome Sequencing Platform"/>
            <consortium name="The Broad Institute Genome Sequencing Center for Infectious Disease"/>
            <person name="Earl A.M."/>
            <person name="Gilmore M.S."/>
            <person name="Lebreton F."/>
            <person name="Walker B."/>
            <person name="Young S.K."/>
            <person name="Zeng Q."/>
            <person name="Gargeya S."/>
            <person name="Fitzgerald M."/>
            <person name="Haas B."/>
            <person name="Abouelleil A."/>
            <person name="Alvarado L."/>
            <person name="Arachchi H.M."/>
            <person name="Berlin A.M."/>
            <person name="Chapman S.B."/>
            <person name="Dewar J."/>
            <person name="Goldberg J."/>
            <person name="Griggs A."/>
            <person name="Gujja S."/>
            <person name="Hansen M."/>
            <person name="Howarth C."/>
            <person name="Imamovic A."/>
            <person name="Larimer J."/>
            <person name="McCowan C."/>
            <person name="Murphy C."/>
            <person name="Neiman D."/>
            <person name="Pearson M."/>
            <person name="Priest M."/>
            <person name="Roberts A."/>
            <person name="Saif S."/>
            <person name="Shea T."/>
            <person name="Sisk P."/>
            <person name="Sykes S."/>
            <person name="Wortman J."/>
            <person name="Nusbaum C."/>
            <person name="Birren B."/>
        </authorList>
    </citation>
    <scope>NUCLEOTIDE SEQUENCE [LARGE SCALE GENOMIC DNA]</scope>
    <source>
        <strain evidence="1 2">ATCC 6055</strain>
    </source>
</reference>